<keyword evidence="3" id="KW-1185">Reference proteome</keyword>
<feature type="non-terminal residue" evidence="2">
    <location>
        <position position="1"/>
    </location>
</feature>
<organism evidence="2 3">
    <name type="scientific">Prorocentrum cordatum</name>
    <dbReference type="NCBI Taxonomy" id="2364126"/>
    <lineage>
        <taxon>Eukaryota</taxon>
        <taxon>Sar</taxon>
        <taxon>Alveolata</taxon>
        <taxon>Dinophyceae</taxon>
        <taxon>Prorocentrales</taxon>
        <taxon>Prorocentraceae</taxon>
        <taxon>Prorocentrum</taxon>
    </lineage>
</organism>
<feature type="transmembrane region" description="Helical" evidence="1">
    <location>
        <begin position="244"/>
        <end position="268"/>
    </location>
</feature>
<evidence type="ECO:0000313" key="2">
    <source>
        <dbReference type="EMBL" id="CAK0909149.1"/>
    </source>
</evidence>
<dbReference type="Proteomes" id="UP001189429">
    <property type="component" value="Unassembled WGS sequence"/>
</dbReference>
<feature type="transmembrane region" description="Helical" evidence="1">
    <location>
        <begin position="212"/>
        <end position="232"/>
    </location>
</feature>
<keyword evidence="1" id="KW-1133">Transmembrane helix</keyword>
<proteinExistence type="predicted"/>
<protein>
    <submittedName>
        <fullName evidence="2">Uncharacterized protein</fullName>
    </submittedName>
</protein>
<accession>A0ABN9YDU6</accession>
<gene>
    <name evidence="2" type="ORF">PCOR1329_LOCUS83642</name>
</gene>
<dbReference type="EMBL" id="CAUYUJ010022142">
    <property type="protein sequence ID" value="CAK0909149.1"/>
    <property type="molecule type" value="Genomic_DNA"/>
</dbReference>
<keyword evidence="1" id="KW-0812">Transmembrane</keyword>
<keyword evidence="1" id="KW-0472">Membrane</keyword>
<comment type="caution">
    <text evidence="2">The sequence shown here is derived from an EMBL/GenBank/DDBJ whole genome shotgun (WGS) entry which is preliminary data.</text>
</comment>
<reference evidence="2" key="1">
    <citation type="submission" date="2023-10" db="EMBL/GenBank/DDBJ databases">
        <authorList>
            <person name="Chen Y."/>
            <person name="Shah S."/>
            <person name="Dougan E. K."/>
            <person name="Thang M."/>
            <person name="Chan C."/>
        </authorList>
    </citation>
    <scope>NUCLEOTIDE SEQUENCE [LARGE SCALE GENOMIC DNA]</scope>
</reference>
<evidence type="ECO:0000256" key="1">
    <source>
        <dbReference type="SAM" id="Phobius"/>
    </source>
</evidence>
<name>A0ABN9YDU6_9DINO</name>
<evidence type="ECO:0000313" key="3">
    <source>
        <dbReference type="Proteomes" id="UP001189429"/>
    </source>
</evidence>
<sequence>SGLPSAAASTAASRPPWRSCVPPRTASWTFRPWCCSRSWRCCFIPPPPLGVCAAGLRVGAPAIVREGHADEPRGLRGRRGPLRKRSQWSLPVAQVPRLSGLLPRPVLPPGFPRHGLLRGRLDTAPPAGTELRCQAGWTCRWPRWKRPCGVLHVCPGLHSEMGGVPEQERLRRHRGERLQLPQWSPQRLLGPRAPHARGGRPERRLLGHRRGAITASGIAVVYLILAHVAVFNQRDSDWYVQERVPVLVLAGLVSFLVGHAFMTIFDVVHAQTFAVRARSRSMLLSSAVTLKRLVSPLLEGHCVCGLGLTVSTHIRVGYSPNCS</sequence>